<comment type="subcellular location">
    <subcellularLocation>
        <location evidence="1">Membrane</location>
        <topology evidence="1">Multi-pass membrane protein</topology>
    </subcellularLocation>
</comment>
<evidence type="ECO:0000259" key="8">
    <source>
        <dbReference type="SMART" id="SM01320"/>
    </source>
</evidence>
<organism evidence="9 10">
    <name type="scientific">Discina gigas</name>
    <dbReference type="NCBI Taxonomy" id="1032678"/>
    <lineage>
        <taxon>Eukaryota</taxon>
        <taxon>Fungi</taxon>
        <taxon>Dikarya</taxon>
        <taxon>Ascomycota</taxon>
        <taxon>Pezizomycotina</taxon>
        <taxon>Pezizomycetes</taxon>
        <taxon>Pezizales</taxon>
        <taxon>Discinaceae</taxon>
        <taxon>Discina</taxon>
    </lineage>
</organism>
<dbReference type="Pfam" id="PF06011">
    <property type="entry name" value="TRP"/>
    <property type="match status" value="1"/>
</dbReference>
<feature type="transmembrane region" description="Helical" evidence="7">
    <location>
        <begin position="650"/>
        <end position="672"/>
    </location>
</feature>
<dbReference type="EMBL" id="JBBBZM010000066">
    <property type="protein sequence ID" value="KAL0635595.1"/>
    <property type="molecule type" value="Genomic_DNA"/>
</dbReference>
<feature type="transmembrane region" description="Helical" evidence="7">
    <location>
        <begin position="619"/>
        <end position="638"/>
    </location>
</feature>
<dbReference type="SMART" id="SM01320">
    <property type="entry name" value="TRP_N"/>
    <property type="match status" value="1"/>
</dbReference>
<dbReference type="PANTHER" id="PTHR31145">
    <property type="entry name" value="INTEGRAL MEMBRANE PROTEIN (AFU_ORTHOLOGUE AFUA_7G01610)"/>
    <property type="match status" value="1"/>
</dbReference>
<evidence type="ECO:0000256" key="7">
    <source>
        <dbReference type="SAM" id="Phobius"/>
    </source>
</evidence>
<protein>
    <recommendedName>
        <fullName evidence="8">ML-like domain-containing protein</fullName>
    </recommendedName>
</protein>
<dbReference type="InterPro" id="IPR010308">
    <property type="entry name" value="TRP_C"/>
</dbReference>
<keyword evidence="5 7" id="KW-1133">Transmembrane helix</keyword>
<evidence type="ECO:0000313" key="9">
    <source>
        <dbReference type="EMBL" id="KAL0635595.1"/>
    </source>
</evidence>
<gene>
    <name evidence="9" type="ORF">Q9L58_005414</name>
</gene>
<dbReference type="PANTHER" id="PTHR31145:SF6">
    <property type="entry name" value="INTEGRAL MEMBRANE PROTEIN (AFU_ORTHOLOGUE AFUA_7G01610)"/>
    <property type="match status" value="1"/>
</dbReference>
<evidence type="ECO:0000256" key="5">
    <source>
        <dbReference type="ARBA" id="ARBA00022989"/>
    </source>
</evidence>
<sequence length="723" mass="79809">MSAIVHRKRRPKHCYYNFLSMPMYSLLVLTTLLSFTAPARSVLINTFENCLPEVVQRSPSHIQFHPLLVAASFSVDDPEKVLEVTVWGNVTGENTSEPGKLSRRDLFVEETHFRPRADEGWEWWEKRQALGVTTKITNAQLPSGHWGPMKINNPTISGNVDYKTSGQIVDVDKGWNQNIASTLNTFIMVASFQALDNASYFCGGHGDQNTANANCPMGAVKLSNTTGFNDLALLMNELHSFTFKTTMASAYRFATLDTKFQVLAGDTDKTIIACIRVEITPLLGSANSAAVTWVPVGVLALVALGTVLAAMLNPWVGTVDVFRWSSNFGMDEDMIRLVTPGFADCLQWLQFFVLTGSLSLNYPGFYQPTVSKIAWSILLFNTSFFTHANRSTSDPTWQGDGIYALDATAYGLERVAQAIGLQSANDIWVCIAGFFAVVVVATVVAVQLWFVFRWAVRTIRGHEEEDLTQKNLPFTVGLLNRITFTYFLTPLLAVSSFQITVVNDSSTAILAGAGVSILVILVTVGYLTIRIWNHKPRSTLFDNLPTLLTFGTFYNTYSEKKLKFFIIQLYVNVIRALAFGALQPSGIAQITILAICEIVLILTVYGIKPYAPATSMNAWQGIFATIRLLTILLMVTFVPSMDADDSSKGWIGYVILVIHSLVLIFGFFFMAVQTMLELFIRGCGGADDGEAARGGLAKVSWNILATSDLPRVEAPKPRVDLDE</sequence>
<keyword evidence="3 7" id="KW-0812">Transmembrane</keyword>
<name>A0ABR3GI89_9PEZI</name>
<evidence type="ECO:0000256" key="2">
    <source>
        <dbReference type="ARBA" id="ARBA00010642"/>
    </source>
</evidence>
<evidence type="ECO:0000256" key="6">
    <source>
        <dbReference type="ARBA" id="ARBA00023136"/>
    </source>
</evidence>
<keyword evidence="6 7" id="KW-0472">Membrane</keyword>
<keyword evidence="4" id="KW-0732">Signal</keyword>
<dbReference type="InterPro" id="IPR040241">
    <property type="entry name" value="TRP_Flc/Pkd2-like"/>
</dbReference>
<dbReference type="InterPro" id="IPR032800">
    <property type="entry name" value="TRP_N"/>
</dbReference>
<feature type="transmembrane region" description="Helical" evidence="7">
    <location>
        <begin position="484"/>
        <end position="502"/>
    </location>
</feature>
<feature type="transmembrane region" description="Helical" evidence="7">
    <location>
        <begin position="562"/>
        <end position="581"/>
    </location>
</feature>
<evidence type="ECO:0000256" key="1">
    <source>
        <dbReference type="ARBA" id="ARBA00004141"/>
    </source>
</evidence>
<feature type="transmembrane region" description="Helical" evidence="7">
    <location>
        <begin position="431"/>
        <end position="452"/>
    </location>
</feature>
<proteinExistence type="inferred from homology"/>
<evidence type="ECO:0000256" key="4">
    <source>
        <dbReference type="ARBA" id="ARBA00022729"/>
    </source>
</evidence>
<comment type="caution">
    <text evidence="9">The sequence shown here is derived from an EMBL/GenBank/DDBJ whole genome shotgun (WGS) entry which is preliminary data.</text>
</comment>
<comment type="similarity">
    <text evidence="2">Belongs to the transient receptor potential (TRP) ion channel family.</text>
</comment>
<keyword evidence="10" id="KW-1185">Reference proteome</keyword>
<dbReference type="Proteomes" id="UP001447188">
    <property type="component" value="Unassembled WGS sequence"/>
</dbReference>
<reference evidence="9 10" key="1">
    <citation type="submission" date="2024-02" db="EMBL/GenBank/DDBJ databases">
        <title>Discinaceae phylogenomics.</title>
        <authorList>
            <person name="Dirks A.C."/>
            <person name="James T.Y."/>
        </authorList>
    </citation>
    <scope>NUCLEOTIDE SEQUENCE [LARGE SCALE GENOMIC DNA]</scope>
    <source>
        <strain evidence="9 10">ACD0624</strain>
    </source>
</reference>
<evidence type="ECO:0000313" key="10">
    <source>
        <dbReference type="Proteomes" id="UP001447188"/>
    </source>
</evidence>
<feature type="transmembrane region" description="Helical" evidence="7">
    <location>
        <begin position="508"/>
        <end position="529"/>
    </location>
</feature>
<feature type="transmembrane region" description="Helical" evidence="7">
    <location>
        <begin position="587"/>
        <end position="607"/>
    </location>
</feature>
<accession>A0ABR3GI89</accession>
<feature type="domain" description="ML-like" evidence="8">
    <location>
        <begin position="40"/>
        <end position="286"/>
    </location>
</feature>
<evidence type="ECO:0000256" key="3">
    <source>
        <dbReference type="ARBA" id="ARBA00022692"/>
    </source>
</evidence>